<evidence type="ECO:0000313" key="3">
    <source>
        <dbReference type="Proteomes" id="UP000015105"/>
    </source>
</evidence>
<evidence type="ECO:0000313" key="2">
    <source>
        <dbReference type="EnsemblPlants" id="AET5Gv20341100.12"/>
    </source>
</evidence>
<organism evidence="2 3">
    <name type="scientific">Aegilops tauschii subsp. strangulata</name>
    <name type="common">Goatgrass</name>
    <dbReference type="NCBI Taxonomy" id="200361"/>
    <lineage>
        <taxon>Eukaryota</taxon>
        <taxon>Viridiplantae</taxon>
        <taxon>Streptophyta</taxon>
        <taxon>Embryophyta</taxon>
        <taxon>Tracheophyta</taxon>
        <taxon>Spermatophyta</taxon>
        <taxon>Magnoliopsida</taxon>
        <taxon>Liliopsida</taxon>
        <taxon>Poales</taxon>
        <taxon>Poaceae</taxon>
        <taxon>BOP clade</taxon>
        <taxon>Pooideae</taxon>
        <taxon>Triticodae</taxon>
        <taxon>Triticeae</taxon>
        <taxon>Triticinae</taxon>
        <taxon>Aegilops</taxon>
    </lineage>
</organism>
<reference evidence="3" key="1">
    <citation type="journal article" date="2014" name="Science">
        <title>Ancient hybridizations among the ancestral genomes of bread wheat.</title>
        <authorList>
            <consortium name="International Wheat Genome Sequencing Consortium,"/>
            <person name="Marcussen T."/>
            <person name="Sandve S.R."/>
            <person name="Heier L."/>
            <person name="Spannagl M."/>
            <person name="Pfeifer M."/>
            <person name="Jakobsen K.S."/>
            <person name="Wulff B.B."/>
            <person name="Steuernagel B."/>
            <person name="Mayer K.F."/>
            <person name="Olsen O.A."/>
        </authorList>
    </citation>
    <scope>NUCLEOTIDE SEQUENCE [LARGE SCALE GENOMIC DNA]</scope>
    <source>
        <strain evidence="3">cv. AL8/78</strain>
    </source>
</reference>
<reference evidence="3" key="2">
    <citation type="journal article" date="2017" name="Nat. Plants">
        <title>The Aegilops tauschii genome reveals multiple impacts of transposons.</title>
        <authorList>
            <person name="Zhao G."/>
            <person name="Zou C."/>
            <person name="Li K."/>
            <person name="Wang K."/>
            <person name="Li T."/>
            <person name="Gao L."/>
            <person name="Zhang X."/>
            <person name="Wang H."/>
            <person name="Yang Z."/>
            <person name="Liu X."/>
            <person name="Jiang W."/>
            <person name="Mao L."/>
            <person name="Kong X."/>
            <person name="Jiao Y."/>
            <person name="Jia J."/>
        </authorList>
    </citation>
    <scope>NUCLEOTIDE SEQUENCE [LARGE SCALE GENOMIC DNA]</scope>
    <source>
        <strain evidence="3">cv. AL8/78</strain>
    </source>
</reference>
<reference evidence="2" key="4">
    <citation type="submission" date="2019-03" db="UniProtKB">
        <authorList>
            <consortium name="EnsemblPlants"/>
        </authorList>
    </citation>
    <scope>IDENTIFICATION</scope>
</reference>
<dbReference type="Proteomes" id="UP000015105">
    <property type="component" value="Chromosome 5D"/>
</dbReference>
<dbReference type="Gramene" id="AET5Gv20341100.12">
    <property type="protein sequence ID" value="AET5Gv20341100.12"/>
    <property type="gene ID" value="AET5Gv20341100"/>
</dbReference>
<sequence length="63" mass="7134">GEESSMSCTASRTMSRTPREMEPYSPVSDRRRRQHRCLLQPSLSVARVLVRGKLNALGKEAME</sequence>
<protein>
    <submittedName>
        <fullName evidence="2">Uncharacterized protein</fullName>
    </submittedName>
</protein>
<keyword evidence="3" id="KW-1185">Reference proteome</keyword>
<dbReference type="AlphaFoldDB" id="A0A453K8U4"/>
<name>A0A453K8U4_AEGTS</name>
<reference evidence="2" key="3">
    <citation type="journal article" date="2017" name="Nature">
        <title>Genome sequence of the progenitor of the wheat D genome Aegilops tauschii.</title>
        <authorList>
            <person name="Luo M.C."/>
            <person name="Gu Y.Q."/>
            <person name="Puiu D."/>
            <person name="Wang H."/>
            <person name="Twardziok S.O."/>
            <person name="Deal K.R."/>
            <person name="Huo N."/>
            <person name="Zhu T."/>
            <person name="Wang L."/>
            <person name="Wang Y."/>
            <person name="McGuire P.E."/>
            <person name="Liu S."/>
            <person name="Long H."/>
            <person name="Ramasamy R.K."/>
            <person name="Rodriguez J.C."/>
            <person name="Van S.L."/>
            <person name="Yuan L."/>
            <person name="Wang Z."/>
            <person name="Xia Z."/>
            <person name="Xiao L."/>
            <person name="Anderson O.D."/>
            <person name="Ouyang S."/>
            <person name="Liang Y."/>
            <person name="Zimin A.V."/>
            <person name="Pertea G."/>
            <person name="Qi P."/>
            <person name="Bennetzen J.L."/>
            <person name="Dai X."/>
            <person name="Dawson M.W."/>
            <person name="Muller H.G."/>
            <person name="Kugler K."/>
            <person name="Rivarola-Duarte L."/>
            <person name="Spannagl M."/>
            <person name="Mayer K.F.X."/>
            <person name="Lu F.H."/>
            <person name="Bevan M.W."/>
            <person name="Leroy P."/>
            <person name="Li P."/>
            <person name="You F.M."/>
            <person name="Sun Q."/>
            <person name="Liu Z."/>
            <person name="Lyons E."/>
            <person name="Wicker T."/>
            <person name="Salzberg S.L."/>
            <person name="Devos K.M."/>
            <person name="Dvorak J."/>
        </authorList>
    </citation>
    <scope>NUCLEOTIDE SEQUENCE [LARGE SCALE GENOMIC DNA]</scope>
    <source>
        <strain evidence="2">cv. AL8/78</strain>
    </source>
</reference>
<evidence type="ECO:0000256" key="1">
    <source>
        <dbReference type="SAM" id="MobiDB-lite"/>
    </source>
</evidence>
<proteinExistence type="predicted"/>
<feature type="compositionally biased region" description="Polar residues" evidence="1">
    <location>
        <begin position="1"/>
        <end position="16"/>
    </location>
</feature>
<feature type="region of interest" description="Disordered" evidence="1">
    <location>
        <begin position="1"/>
        <end position="33"/>
    </location>
</feature>
<accession>A0A453K8U4</accession>
<dbReference type="EnsemblPlants" id="AET5Gv20341100.12">
    <property type="protein sequence ID" value="AET5Gv20341100.12"/>
    <property type="gene ID" value="AET5Gv20341100"/>
</dbReference>
<reference evidence="2" key="5">
    <citation type="journal article" date="2021" name="G3 (Bethesda)">
        <title>Aegilops tauschii genome assembly Aet v5.0 features greater sequence contiguity and improved annotation.</title>
        <authorList>
            <person name="Wang L."/>
            <person name="Zhu T."/>
            <person name="Rodriguez J.C."/>
            <person name="Deal K.R."/>
            <person name="Dubcovsky J."/>
            <person name="McGuire P.E."/>
            <person name="Lux T."/>
            <person name="Spannagl M."/>
            <person name="Mayer K.F.X."/>
            <person name="Baldrich P."/>
            <person name="Meyers B.C."/>
            <person name="Huo N."/>
            <person name="Gu Y.Q."/>
            <person name="Zhou H."/>
            <person name="Devos K.M."/>
            <person name="Bennetzen J.L."/>
            <person name="Unver T."/>
            <person name="Budak H."/>
            <person name="Gulick P.J."/>
            <person name="Galiba G."/>
            <person name="Kalapos B."/>
            <person name="Nelson D.R."/>
            <person name="Li P."/>
            <person name="You F.M."/>
            <person name="Luo M.C."/>
            <person name="Dvorak J."/>
        </authorList>
    </citation>
    <scope>NUCLEOTIDE SEQUENCE [LARGE SCALE GENOMIC DNA]</scope>
    <source>
        <strain evidence="2">cv. AL8/78</strain>
    </source>
</reference>